<sequence length="259" mass="29803">MKNSMKDAVRKQFQNNAGDYRDEPLFAAGEDLRYMVESVVLSGTERVLDIGTGAGHTALAFSPFVKKSIGIDLTEEMVEVAAKFAKDRGVKNIEFCVGDAENLTFSDETFDLVTCRFAAHHFPNAKRAIREISRVLKPGGIFLLVDHYAPENPDLDTFVNDLDRLRDPSHVREYRLSEYRAWFVENGLSFQEKLMWDLPIEFENWVRRARTPQDVRFQLIEFLRTASFPCKQAFRVEIDEEQKPISFCLKCSLLHGVKR</sequence>
<dbReference type="CDD" id="cd02440">
    <property type="entry name" value="AdoMet_MTases"/>
    <property type="match status" value="1"/>
</dbReference>
<keyword evidence="2" id="KW-0489">Methyltransferase</keyword>
<protein>
    <submittedName>
        <fullName evidence="2">Class I SAM-dependent methyltransferase</fullName>
    </submittedName>
</protein>
<evidence type="ECO:0000313" key="2">
    <source>
        <dbReference type="EMBL" id="UOF90041.1"/>
    </source>
</evidence>
<dbReference type="SUPFAM" id="SSF53335">
    <property type="entry name" value="S-adenosyl-L-methionine-dependent methyltransferases"/>
    <property type="match status" value="1"/>
</dbReference>
<keyword evidence="2" id="KW-0808">Transferase</keyword>
<proteinExistence type="predicted"/>
<name>A0ABY4CHN6_9BACL</name>
<dbReference type="Pfam" id="PF08241">
    <property type="entry name" value="Methyltransf_11"/>
    <property type="match status" value="1"/>
</dbReference>
<organism evidence="2 3">
    <name type="scientific">Fodinisporobacter ferrooxydans</name>
    <dbReference type="NCBI Taxonomy" id="2901836"/>
    <lineage>
        <taxon>Bacteria</taxon>
        <taxon>Bacillati</taxon>
        <taxon>Bacillota</taxon>
        <taxon>Bacilli</taxon>
        <taxon>Bacillales</taxon>
        <taxon>Alicyclobacillaceae</taxon>
        <taxon>Fodinisporobacter</taxon>
    </lineage>
</organism>
<feature type="domain" description="Methyltransferase type 11" evidence="1">
    <location>
        <begin position="48"/>
        <end position="143"/>
    </location>
</feature>
<dbReference type="EMBL" id="CP089291">
    <property type="protein sequence ID" value="UOF90041.1"/>
    <property type="molecule type" value="Genomic_DNA"/>
</dbReference>
<evidence type="ECO:0000313" key="3">
    <source>
        <dbReference type="Proteomes" id="UP000830167"/>
    </source>
</evidence>
<dbReference type="Gene3D" id="3.40.50.150">
    <property type="entry name" value="Vaccinia Virus protein VP39"/>
    <property type="match status" value="1"/>
</dbReference>
<reference evidence="2" key="1">
    <citation type="submission" date="2021-12" db="EMBL/GenBank/DDBJ databases">
        <title>Alicyclobacillaceae gen. nov., sp. nov., isolated from chalcocite enrichment system.</title>
        <authorList>
            <person name="Jiang Z."/>
        </authorList>
    </citation>
    <scope>NUCLEOTIDE SEQUENCE</scope>
    <source>
        <strain evidence="2">MYW30-H2</strain>
    </source>
</reference>
<dbReference type="PANTHER" id="PTHR43591">
    <property type="entry name" value="METHYLTRANSFERASE"/>
    <property type="match status" value="1"/>
</dbReference>
<dbReference type="GO" id="GO:0032259">
    <property type="term" value="P:methylation"/>
    <property type="evidence" value="ECO:0007669"/>
    <property type="project" value="UniProtKB-KW"/>
</dbReference>
<evidence type="ECO:0000259" key="1">
    <source>
        <dbReference type="Pfam" id="PF08241"/>
    </source>
</evidence>
<dbReference type="GO" id="GO:0008168">
    <property type="term" value="F:methyltransferase activity"/>
    <property type="evidence" value="ECO:0007669"/>
    <property type="project" value="UniProtKB-KW"/>
</dbReference>
<dbReference type="InterPro" id="IPR029063">
    <property type="entry name" value="SAM-dependent_MTases_sf"/>
</dbReference>
<dbReference type="InterPro" id="IPR013216">
    <property type="entry name" value="Methyltransf_11"/>
</dbReference>
<dbReference type="RefSeq" id="WP_347436734.1">
    <property type="nucleotide sequence ID" value="NZ_CP089291.1"/>
</dbReference>
<dbReference type="Proteomes" id="UP000830167">
    <property type="component" value="Chromosome"/>
</dbReference>
<keyword evidence="3" id="KW-1185">Reference proteome</keyword>
<accession>A0ABY4CHN6</accession>
<gene>
    <name evidence="2" type="ORF">LSG31_19580</name>
</gene>